<protein>
    <submittedName>
        <fullName evidence="1">Mu-like prophage host-nuclease inhibitor protein Gam</fullName>
    </submittedName>
</protein>
<name>A0A1T5KXY9_9FIRM</name>
<dbReference type="STRING" id="36842.SAMN02194393_02157"/>
<dbReference type="Pfam" id="PF07352">
    <property type="entry name" value="Phage_Mu_Gam"/>
    <property type="match status" value="1"/>
</dbReference>
<proteinExistence type="predicted"/>
<dbReference type="EMBL" id="FUZT01000008">
    <property type="protein sequence ID" value="SKC80257.1"/>
    <property type="molecule type" value="Genomic_DNA"/>
</dbReference>
<dbReference type="AlphaFoldDB" id="A0A1T5KXY9"/>
<gene>
    <name evidence="1" type="ORF">SAMN02194393_02157</name>
    <name evidence="2" type="ORF">SAMN02194393_02495</name>
    <name evidence="3" type="ORF">SAMN02194393_03468</name>
</gene>
<sequence length="163" mass="18870">MARVRIPDEPVLKSWDDVNLNLKEIAECEIEIEKIQGEMNRRISDVKLEAEMDAKPYKESIKTLEKQVKNFVESNRADLKGKTKFLNFGKTGFRKSTKIVLRKVDNIIRNLKSFGMVDCIKIKESVNKDVLKKYTDADIAKIGASKKVEDVFWYEVDKEKLKA</sequence>
<dbReference type="Proteomes" id="UP000190285">
    <property type="component" value="Unassembled WGS sequence"/>
</dbReference>
<dbReference type="EMBL" id="FUZT01000006">
    <property type="protein sequence ID" value="SKC71602.1"/>
    <property type="molecule type" value="Genomic_DNA"/>
</dbReference>
<keyword evidence="4" id="KW-1185">Reference proteome</keyword>
<evidence type="ECO:0000313" key="4">
    <source>
        <dbReference type="Proteomes" id="UP000190285"/>
    </source>
</evidence>
<dbReference type="OrthoDB" id="5322039at2"/>
<dbReference type="InterPro" id="IPR009951">
    <property type="entry name" value="Host-nuc_inhib_Gam"/>
</dbReference>
<reference evidence="1 4" key="1">
    <citation type="submission" date="2017-02" db="EMBL/GenBank/DDBJ databases">
        <authorList>
            <person name="Peterson S.W."/>
        </authorList>
    </citation>
    <scope>NUCLEOTIDE SEQUENCE [LARGE SCALE GENOMIC DNA]</scope>
    <source>
        <strain evidence="1 4">M1</strain>
    </source>
</reference>
<dbReference type="SUPFAM" id="SSF161266">
    <property type="entry name" value="Gam-like"/>
    <property type="match status" value="1"/>
</dbReference>
<evidence type="ECO:0000313" key="1">
    <source>
        <dbReference type="EMBL" id="SKC68510.1"/>
    </source>
</evidence>
<evidence type="ECO:0000313" key="3">
    <source>
        <dbReference type="EMBL" id="SKC80257.1"/>
    </source>
</evidence>
<dbReference type="EMBL" id="FUZT01000005">
    <property type="protein sequence ID" value="SKC68510.1"/>
    <property type="molecule type" value="Genomic_DNA"/>
</dbReference>
<dbReference type="GO" id="GO:0042262">
    <property type="term" value="P:DNA protection"/>
    <property type="evidence" value="ECO:0007669"/>
    <property type="project" value="InterPro"/>
</dbReference>
<dbReference type="RefSeq" id="WP_079491563.1">
    <property type="nucleotide sequence ID" value="NZ_FUZT01000005.1"/>
</dbReference>
<evidence type="ECO:0000313" key="2">
    <source>
        <dbReference type="EMBL" id="SKC71602.1"/>
    </source>
</evidence>
<organism evidence="1 4">
    <name type="scientific">Maledivibacter halophilus</name>
    <dbReference type="NCBI Taxonomy" id="36842"/>
    <lineage>
        <taxon>Bacteria</taxon>
        <taxon>Bacillati</taxon>
        <taxon>Bacillota</taxon>
        <taxon>Clostridia</taxon>
        <taxon>Peptostreptococcales</taxon>
        <taxon>Caminicellaceae</taxon>
        <taxon>Maledivibacter</taxon>
    </lineage>
</organism>
<accession>A0A1T5KXY9</accession>
<dbReference type="Gene3D" id="1.20.5.170">
    <property type="match status" value="1"/>
</dbReference>
<dbReference type="GO" id="GO:0003690">
    <property type="term" value="F:double-stranded DNA binding"/>
    <property type="evidence" value="ECO:0007669"/>
    <property type="project" value="InterPro"/>
</dbReference>